<dbReference type="Gene3D" id="1.20.1740.10">
    <property type="entry name" value="Amino acid/polyamine transporter I"/>
    <property type="match status" value="1"/>
</dbReference>
<feature type="transmembrane region" description="Helical" evidence="6">
    <location>
        <begin position="6"/>
        <end position="31"/>
    </location>
</feature>
<keyword evidence="5 6" id="KW-0472">Membrane</keyword>
<evidence type="ECO:0000256" key="3">
    <source>
        <dbReference type="ARBA" id="ARBA00022692"/>
    </source>
</evidence>
<feature type="transmembrane region" description="Helical" evidence="6">
    <location>
        <begin position="397"/>
        <end position="417"/>
    </location>
</feature>
<sequence>MSSKKIGFWSVWALGVGGIVGGLFPALGVAIQIADVGAPLAFTIAGTIALITTYAYAKLSVAHPCRGGTVTFLNQAFGLGLFSGTLNLLLWFSYVVMLSFYLQAFGSYGVSVLTESSQPIWKHLLISLAILGTTGLNLLTANYIGKSQIWIVSFKLLILILFITMGSTHIDISRLEPASVSSLQSIFAGAMVIFLSYEGFELIANTAEDLVNPNYTLPRVYYSVIGFVILLYILIALVTLGTEPIEQILAAKEYALAEVAKPIMGQLGSALITIAALLSTLSASNATLYGSARFSSVIAQSRGFNSGSQVNGGGQSSIGLFITSGITLIIANLCDVNRISTMGSAGFLLIFAAVNLANARLYRYTKSKQWISFLGAGICLLALGMLIWFALQTDPQTVWVLVFMLALAIVIEVIYYLSNKRQLHL</sequence>
<feature type="transmembrane region" description="Helical" evidence="6">
    <location>
        <begin position="220"/>
        <end position="242"/>
    </location>
</feature>
<evidence type="ECO:0000256" key="1">
    <source>
        <dbReference type="ARBA" id="ARBA00004651"/>
    </source>
</evidence>
<name>A0ABR8H4J5_NOSPU</name>
<evidence type="ECO:0000256" key="5">
    <source>
        <dbReference type="ARBA" id="ARBA00023136"/>
    </source>
</evidence>
<dbReference type="InterPro" id="IPR002293">
    <property type="entry name" value="AA/rel_permease1"/>
</dbReference>
<reference evidence="7 8" key="1">
    <citation type="journal article" date="2020" name="ISME J.">
        <title>Comparative genomics reveals insights into cyanobacterial evolution and habitat adaptation.</title>
        <authorList>
            <person name="Chen M.Y."/>
            <person name="Teng W.K."/>
            <person name="Zhao L."/>
            <person name="Hu C.X."/>
            <person name="Zhou Y.K."/>
            <person name="Han B.P."/>
            <person name="Song L.R."/>
            <person name="Shu W.S."/>
        </authorList>
    </citation>
    <scope>NUCLEOTIDE SEQUENCE [LARGE SCALE GENOMIC DNA]</scope>
    <source>
        <strain evidence="7 8">FACHB-252</strain>
    </source>
</reference>
<keyword evidence="2" id="KW-1003">Cell membrane</keyword>
<dbReference type="Proteomes" id="UP000606396">
    <property type="component" value="Unassembled WGS sequence"/>
</dbReference>
<gene>
    <name evidence="7" type="ORF">H6G94_05645</name>
</gene>
<feature type="transmembrane region" description="Helical" evidence="6">
    <location>
        <begin position="123"/>
        <end position="144"/>
    </location>
</feature>
<evidence type="ECO:0000256" key="6">
    <source>
        <dbReference type="SAM" id="Phobius"/>
    </source>
</evidence>
<dbReference type="RefSeq" id="WP_190948651.1">
    <property type="nucleotide sequence ID" value="NZ_JACJTC010000003.1"/>
</dbReference>
<accession>A0ABR8H4J5</accession>
<keyword evidence="8" id="KW-1185">Reference proteome</keyword>
<feature type="transmembrane region" description="Helical" evidence="6">
    <location>
        <begin position="150"/>
        <end position="170"/>
    </location>
</feature>
<evidence type="ECO:0000313" key="8">
    <source>
        <dbReference type="Proteomes" id="UP000606396"/>
    </source>
</evidence>
<keyword evidence="3 6" id="KW-0812">Transmembrane</keyword>
<comment type="subcellular location">
    <subcellularLocation>
        <location evidence="1">Cell membrane</location>
        <topology evidence="1">Multi-pass membrane protein</topology>
    </subcellularLocation>
</comment>
<feature type="transmembrane region" description="Helical" evidence="6">
    <location>
        <begin position="77"/>
        <end position="102"/>
    </location>
</feature>
<comment type="caution">
    <text evidence="7">The sequence shown here is derived from an EMBL/GenBank/DDBJ whole genome shotgun (WGS) entry which is preliminary data.</text>
</comment>
<dbReference type="EMBL" id="JACJTC010000003">
    <property type="protein sequence ID" value="MBD2610757.1"/>
    <property type="molecule type" value="Genomic_DNA"/>
</dbReference>
<feature type="transmembrane region" description="Helical" evidence="6">
    <location>
        <begin position="182"/>
        <end position="200"/>
    </location>
</feature>
<dbReference type="PIRSF" id="PIRSF006060">
    <property type="entry name" value="AA_transporter"/>
    <property type="match status" value="1"/>
</dbReference>
<dbReference type="Pfam" id="PF13520">
    <property type="entry name" value="AA_permease_2"/>
    <property type="match status" value="1"/>
</dbReference>
<dbReference type="PANTHER" id="PTHR42770:SF11">
    <property type="entry name" value="INNER MEMBRANE TRANSPORT PROTEIN YBAT"/>
    <property type="match status" value="1"/>
</dbReference>
<organism evidence="7 8">
    <name type="scientific">Nostoc punctiforme FACHB-252</name>
    <dbReference type="NCBI Taxonomy" id="1357509"/>
    <lineage>
        <taxon>Bacteria</taxon>
        <taxon>Bacillati</taxon>
        <taxon>Cyanobacteriota</taxon>
        <taxon>Cyanophyceae</taxon>
        <taxon>Nostocales</taxon>
        <taxon>Nostocaceae</taxon>
        <taxon>Nostoc</taxon>
    </lineage>
</organism>
<evidence type="ECO:0000313" key="7">
    <source>
        <dbReference type="EMBL" id="MBD2610757.1"/>
    </source>
</evidence>
<feature type="transmembrane region" description="Helical" evidence="6">
    <location>
        <begin position="38"/>
        <end position="57"/>
    </location>
</feature>
<evidence type="ECO:0000256" key="4">
    <source>
        <dbReference type="ARBA" id="ARBA00022989"/>
    </source>
</evidence>
<proteinExistence type="predicted"/>
<feature type="transmembrane region" description="Helical" evidence="6">
    <location>
        <begin position="370"/>
        <end position="391"/>
    </location>
</feature>
<feature type="transmembrane region" description="Helical" evidence="6">
    <location>
        <begin position="339"/>
        <end position="358"/>
    </location>
</feature>
<dbReference type="PANTHER" id="PTHR42770">
    <property type="entry name" value="AMINO ACID TRANSPORTER-RELATED"/>
    <property type="match status" value="1"/>
</dbReference>
<dbReference type="InterPro" id="IPR050367">
    <property type="entry name" value="APC_superfamily"/>
</dbReference>
<protein>
    <submittedName>
        <fullName evidence="7">Amino acid permease</fullName>
    </submittedName>
</protein>
<evidence type="ECO:0000256" key="2">
    <source>
        <dbReference type="ARBA" id="ARBA00022475"/>
    </source>
</evidence>
<keyword evidence="4 6" id="KW-1133">Transmembrane helix</keyword>
<feature type="transmembrane region" description="Helical" evidence="6">
    <location>
        <begin position="263"/>
        <end position="283"/>
    </location>
</feature>